<evidence type="ECO:0000313" key="1">
    <source>
        <dbReference type="EMBL" id="SHI94842.1"/>
    </source>
</evidence>
<reference evidence="1 2" key="1">
    <citation type="submission" date="2016-11" db="EMBL/GenBank/DDBJ databases">
        <authorList>
            <person name="Jaros S."/>
            <person name="Januszkiewicz K."/>
            <person name="Wedrychowicz H."/>
        </authorList>
    </citation>
    <scope>NUCLEOTIDE SEQUENCE [LARGE SCALE GENOMIC DNA]</scope>
    <source>
        <strain evidence="1 2">DSM 21074</strain>
    </source>
</reference>
<sequence>MSDLLFDVNLQQVPDQYLNGTWRVAERVLSQASPTTTLAQATQLHLQPGVLQVHTPTSQADGSWSVNRDERLSRPYLELHTTDEATTALITRLRRSTDGLQSALTLYFQTGMELQLVQS</sequence>
<dbReference type="STRING" id="1121955.SAMN02745146_1999"/>
<dbReference type="OrthoDB" id="881903at2"/>
<dbReference type="EMBL" id="FQYN01000003">
    <property type="protein sequence ID" value="SHI94842.1"/>
    <property type="molecule type" value="Genomic_DNA"/>
</dbReference>
<dbReference type="RefSeq" id="WP_073108408.1">
    <property type="nucleotide sequence ID" value="NZ_FQYN01000003.1"/>
</dbReference>
<keyword evidence="2" id="KW-1185">Reference proteome</keyword>
<evidence type="ECO:0000313" key="2">
    <source>
        <dbReference type="Proteomes" id="UP000184418"/>
    </source>
</evidence>
<accession>A0A1M6FAZ2</accession>
<proteinExistence type="predicted"/>
<dbReference type="AlphaFoldDB" id="A0A1M6FAZ2"/>
<organism evidence="1 2">
    <name type="scientific">Hymenobacter daecheongensis DSM 21074</name>
    <dbReference type="NCBI Taxonomy" id="1121955"/>
    <lineage>
        <taxon>Bacteria</taxon>
        <taxon>Pseudomonadati</taxon>
        <taxon>Bacteroidota</taxon>
        <taxon>Cytophagia</taxon>
        <taxon>Cytophagales</taxon>
        <taxon>Hymenobacteraceae</taxon>
        <taxon>Hymenobacter</taxon>
    </lineage>
</organism>
<protein>
    <recommendedName>
        <fullName evidence="3">Lipocalin-like domain-containing protein</fullName>
    </recommendedName>
</protein>
<gene>
    <name evidence="1" type="ORF">SAMN02745146_1999</name>
</gene>
<name>A0A1M6FAZ2_9BACT</name>
<dbReference type="Proteomes" id="UP000184418">
    <property type="component" value="Unassembled WGS sequence"/>
</dbReference>
<evidence type="ECO:0008006" key="3">
    <source>
        <dbReference type="Google" id="ProtNLM"/>
    </source>
</evidence>